<dbReference type="SMART" id="SM01294">
    <property type="entry name" value="PKS_PP_betabranch"/>
    <property type="match status" value="1"/>
</dbReference>
<dbReference type="Gene3D" id="3.40.50.1820">
    <property type="entry name" value="alpha/beta hydrolase"/>
    <property type="match status" value="1"/>
</dbReference>
<organism evidence="11 12">
    <name type="scientific">Talaromyces marneffei (strain ATCC 18224 / CBS 334.59 / QM 7333)</name>
    <name type="common">Penicillium marneffei</name>
    <dbReference type="NCBI Taxonomy" id="441960"/>
    <lineage>
        <taxon>Eukaryota</taxon>
        <taxon>Fungi</taxon>
        <taxon>Dikarya</taxon>
        <taxon>Ascomycota</taxon>
        <taxon>Pezizomycotina</taxon>
        <taxon>Eurotiomycetes</taxon>
        <taxon>Eurotiomycetidae</taxon>
        <taxon>Eurotiales</taxon>
        <taxon>Trichocomaceae</taxon>
        <taxon>Talaromyces</taxon>
        <taxon>Talaromyces sect. Talaromyces</taxon>
    </lineage>
</organism>
<dbReference type="InterPro" id="IPR020806">
    <property type="entry name" value="PKS_PP-bd"/>
</dbReference>
<dbReference type="InterPro" id="IPR049900">
    <property type="entry name" value="PKS_mFAS_DH"/>
</dbReference>
<keyword evidence="3" id="KW-0597">Phosphoprotein</keyword>
<feature type="domain" description="PKS/mFAS DH" evidence="10">
    <location>
        <begin position="1325"/>
        <end position="1631"/>
    </location>
</feature>
<dbReference type="InterPro" id="IPR030918">
    <property type="entry name" value="PT_fungal_PKS"/>
</dbReference>
<evidence type="ECO:0000256" key="2">
    <source>
        <dbReference type="ARBA" id="ARBA00022450"/>
    </source>
</evidence>
<dbReference type="Pfam" id="PF00975">
    <property type="entry name" value="Thioesterase"/>
    <property type="match status" value="1"/>
</dbReference>
<dbReference type="InterPro" id="IPR014043">
    <property type="entry name" value="Acyl_transferase_dom"/>
</dbReference>
<dbReference type="Pfam" id="PF00550">
    <property type="entry name" value="PP-binding"/>
    <property type="match status" value="2"/>
</dbReference>
<feature type="domain" description="Carrier" evidence="8">
    <location>
        <begin position="1800"/>
        <end position="1877"/>
    </location>
</feature>
<dbReference type="InterPro" id="IPR009081">
    <property type="entry name" value="PP-bd_ACP"/>
</dbReference>
<keyword evidence="4" id="KW-0808">Transferase</keyword>
<dbReference type="HOGENOM" id="CLU_000022_6_0_1"/>
<dbReference type="Gene3D" id="3.40.366.10">
    <property type="entry name" value="Malonyl-Coenzyme A Acyl Carrier Protein, domain 2"/>
    <property type="match status" value="2"/>
</dbReference>
<dbReference type="Pfam" id="PF16073">
    <property type="entry name" value="SAT"/>
    <property type="match status" value="1"/>
</dbReference>
<evidence type="ECO:0000259" key="8">
    <source>
        <dbReference type="PROSITE" id="PS50075"/>
    </source>
</evidence>
<evidence type="ECO:0000313" key="12">
    <source>
        <dbReference type="Proteomes" id="UP000001294"/>
    </source>
</evidence>
<accession>B6QAB8</accession>
<protein>
    <submittedName>
        <fullName evidence="11">Polyketide synthase, putative</fullName>
    </submittedName>
</protein>
<dbReference type="SUPFAM" id="SSF52151">
    <property type="entry name" value="FabD/lysophospholipase-like"/>
    <property type="match status" value="1"/>
</dbReference>
<dbReference type="PROSITE" id="PS52019">
    <property type="entry name" value="PKS_MFAS_DH"/>
    <property type="match status" value="1"/>
</dbReference>
<dbReference type="SUPFAM" id="SSF53474">
    <property type="entry name" value="alpha/beta-Hydrolases"/>
    <property type="match status" value="1"/>
</dbReference>
<feature type="domain" description="Carrier" evidence="8">
    <location>
        <begin position="1696"/>
        <end position="1770"/>
    </location>
</feature>
<dbReference type="PROSITE" id="PS50075">
    <property type="entry name" value="CARRIER"/>
    <property type="match status" value="2"/>
</dbReference>
<reference evidence="12" key="1">
    <citation type="journal article" date="2015" name="Genome Announc.">
        <title>Genome sequence of the AIDS-associated pathogen Penicillium marneffei (ATCC18224) and its near taxonomic relative Talaromyces stipitatus (ATCC10500).</title>
        <authorList>
            <person name="Nierman W.C."/>
            <person name="Fedorova-Abrams N.D."/>
            <person name="Andrianopoulos A."/>
        </authorList>
    </citation>
    <scope>NUCLEOTIDE SEQUENCE [LARGE SCALE GENOMIC DNA]</scope>
    <source>
        <strain evidence="12">ATCC 18224 / CBS 334.59 / QM 7333</strain>
    </source>
</reference>
<dbReference type="Gene3D" id="3.40.47.10">
    <property type="match status" value="1"/>
</dbReference>
<dbReference type="Pfam" id="PF00698">
    <property type="entry name" value="Acyl_transf_1"/>
    <property type="match status" value="1"/>
</dbReference>
<dbReference type="Pfam" id="PF00109">
    <property type="entry name" value="ketoacyl-synt"/>
    <property type="match status" value="1"/>
</dbReference>
<dbReference type="Pfam" id="PF02801">
    <property type="entry name" value="Ketoacyl-synt_C"/>
    <property type="match status" value="1"/>
</dbReference>
<feature type="region of interest" description="Disordered" evidence="7">
    <location>
        <begin position="1640"/>
        <end position="1685"/>
    </location>
</feature>
<feature type="active site" description="Proton donor; for dehydratase activity" evidence="6">
    <location>
        <position position="1544"/>
    </location>
</feature>
<feature type="compositionally biased region" description="Polar residues" evidence="7">
    <location>
        <begin position="1665"/>
        <end position="1677"/>
    </location>
</feature>
<dbReference type="InterPro" id="IPR042104">
    <property type="entry name" value="PKS_dehydratase_sf"/>
</dbReference>
<dbReference type="Gene3D" id="3.10.129.110">
    <property type="entry name" value="Polyketide synthase dehydratase"/>
    <property type="match status" value="1"/>
</dbReference>
<dbReference type="SMART" id="SM00823">
    <property type="entry name" value="PKS_PP"/>
    <property type="match status" value="2"/>
</dbReference>
<dbReference type="GO" id="GO:0006633">
    <property type="term" value="P:fatty acid biosynthetic process"/>
    <property type="evidence" value="ECO:0007669"/>
    <property type="project" value="InterPro"/>
</dbReference>
<dbReference type="InterPro" id="IPR032088">
    <property type="entry name" value="SAT"/>
</dbReference>
<dbReference type="GO" id="GO:0004315">
    <property type="term" value="F:3-oxoacyl-[acyl-carrier-protein] synthase activity"/>
    <property type="evidence" value="ECO:0007669"/>
    <property type="project" value="InterPro"/>
</dbReference>
<dbReference type="Pfam" id="PF14765">
    <property type="entry name" value="PS-DH"/>
    <property type="match status" value="1"/>
</dbReference>
<proteinExistence type="predicted"/>
<feature type="region of interest" description="Disordered" evidence="7">
    <location>
        <begin position="1764"/>
        <end position="1798"/>
    </location>
</feature>
<dbReference type="NCBIfam" id="TIGR04532">
    <property type="entry name" value="PT_fungal_PKS"/>
    <property type="match status" value="1"/>
</dbReference>
<dbReference type="EMBL" id="DS995900">
    <property type="protein sequence ID" value="EEA25245.1"/>
    <property type="molecule type" value="Genomic_DNA"/>
</dbReference>
<dbReference type="VEuPathDB" id="FungiDB:PMAA_063620"/>
<dbReference type="OrthoDB" id="329835at2759"/>
<dbReference type="CDD" id="cd00833">
    <property type="entry name" value="PKS"/>
    <property type="match status" value="1"/>
</dbReference>
<feature type="compositionally biased region" description="Low complexity" evidence="7">
    <location>
        <begin position="1640"/>
        <end position="1651"/>
    </location>
</feature>
<dbReference type="InterPro" id="IPR016036">
    <property type="entry name" value="Malonyl_transacylase_ACP-bd"/>
</dbReference>
<dbReference type="STRING" id="441960.B6QAB8"/>
<dbReference type="SMART" id="SM00825">
    <property type="entry name" value="PKS_KS"/>
    <property type="match status" value="1"/>
</dbReference>
<dbReference type="SUPFAM" id="SSF47336">
    <property type="entry name" value="ACP-like"/>
    <property type="match status" value="2"/>
</dbReference>
<name>B6QAB8_TALMQ</name>
<dbReference type="PROSITE" id="PS52004">
    <property type="entry name" value="KS3_2"/>
    <property type="match status" value="1"/>
</dbReference>
<dbReference type="InterPro" id="IPR050091">
    <property type="entry name" value="PKS_NRPS_Biosynth_Enz"/>
</dbReference>
<keyword evidence="5" id="KW-0677">Repeat</keyword>
<dbReference type="PANTHER" id="PTHR43775:SF45">
    <property type="entry name" value="CONIDIAL PIGMENT POLYKETIDE SYNTHASE ALB1"/>
    <property type="match status" value="1"/>
</dbReference>
<dbReference type="InterPro" id="IPR014031">
    <property type="entry name" value="Ketoacyl_synth_C"/>
</dbReference>
<dbReference type="FunFam" id="3.40.50.1820:FF:000116">
    <property type="entry name" value="Sterigmatocystin biosynthesis polyketide synthase"/>
    <property type="match status" value="1"/>
</dbReference>
<keyword evidence="12" id="KW-1185">Reference proteome</keyword>
<feature type="domain" description="Ketosynthase family 3 (KS3)" evidence="9">
    <location>
        <begin position="393"/>
        <end position="824"/>
    </location>
</feature>
<dbReference type="FunFam" id="1.10.1200.10:FF:000011">
    <property type="entry name" value="Sterigmatocystin biosynthesis polyketide synthase"/>
    <property type="match status" value="1"/>
</dbReference>
<dbReference type="Gene3D" id="1.10.1200.10">
    <property type="entry name" value="ACP-like"/>
    <property type="match status" value="2"/>
</dbReference>
<keyword evidence="2" id="KW-0596">Phosphopantetheine</keyword>
<evidence type="ECO:0000256" key="7">
    <source>
        <dbReference type="SAM" id="MobiDB-lite"/>
    </source>
</evidence>
<dbReference type="SUPFAM" id="SSF55048">
    <property type="entry name" value="Probable ACP-binding domain of malonyl-CoA ACP transacylase"/>
    <property type="match status" value="1"/>
</dbReference>
<dbReference type="InterPro" id="IPR001031">
    <property type="entry name" value="Thioesterase"/>
</dbReference>
<dbReference type="PhylomeDB" id="B6QAB8"/>
<dbReference type="GO" id="GO:0044550">
    <property type="term" value="P:secondary metabolite biosynthetic process"/>
    <property type="evidence" value="ECO:0007669"/>
    <property type="project" value="TreeGrafter"/>
</dbReference>
<dbReference type="GO" id="GO:0004312">
    <property type="term" value="F:fatty acid synthase activity"/>
    <property type="evidence" value="ECO:0007669"/>
    <property type="project" value="TreeGrafter"/>
</dbReference>
<dbReference type="Proteomes" id="UP000001294">
    <property type="component" value="Unassembled WGS sequence"/>
</dbReference>
<dbReference type="InterPro" id="IPR016035">
    <property type="entry name" value="Acyl_Trfase/lysoPLipase"/>
</dbReference>
<dbReference type="InterPro" id="IPR029058">
    <property type="entry name" value="AB_hydrolase_fold"/>
</dbReference>
<dbReference type="PANTHER" id="PTHR43775">
    <property type="entry name" value="FATTY ACID SYNTHASE"/>
    <property type="match status" value="1"/>
</dbReference>
<gene>
    <name evidence="11" type="ORF">PMAA_063620</name>
</gene>
<dbReference type="SMART" id="SM00827">
    <property type="entry name" value="PKS_AT"/>
    <property type="match status" value="1"/>
</dbReference>
<dbReference type="InterPro" id="IPR014030">
    <property type="entry name" value="Ketoacyl_synth_N"/>
</dbReference>
<feature type="region of interest" description="N-terminal hotdog fold" evidence="6">
    <location>
        <begin position="1325"/>
        <end position="1458"/>
    </location>
</feature>
<feature type="region of interest" description="C-terminal hotdog fold" evidence="6">
    <location>
        <begin position="1486"/>
        <end position="1631"/>
    </location>
</feature>
<dbReference type="PROSITE" id="PS00606">
    <property type="entry name" value="KS3_1"/>
    <property type="match status" value="1"/>
</dbReference>
<evidence type="ECO:0000256" key="4">
    <source>
        <dbReference type="ARBA" id="ARBA00022679"/>
    </source>
</evidence>
<sequence>MADTVTASVEARNTVSGIDNGINKEKSARLYVFGDQTAAFEDTLKSLLSVKDNATLSDFFRRVGFQLRSHVGRLPLHEQDLFPQFTTLVDLFARHEQFAGSPALKFTLLCVTQIAQFIKYYGGRGTYPPLTSTYLTGACTGSFAVAAISSSRSIGELLAPAVEAVIAAFKTAIYSLNLRNDTDYRGSTGSNSWSVVVGIHESEAAQLVTTFNAGKRLPPVSAIYLSCITHSNTSICGPPELLLEFLSTNSLKHLSLPIETPYHAPHISDSSVIDKIVGPFSDPSLEGCKQCFTSVSIASGKIASCSSFRELLRKAVSETLLEPMRWDIMTSSLCDELLRERFTSCCIYPISSKSVQSLSSALSQNAKLQVNIISSFDVNNTSNVTSVTGEFSHSNIAVIGYSGRYPEAASNEEFWELLAAGRDVHRTIPEDRFDWKAHYDSTGKTKNTSRVKYGCFVKEPGLFDARFFNMSPRECENCDPAQRLAITSAYEAIEMAGLVANRTPSTQQDRIGVFYGVTSDDWREVNSGQDVDTYFIPGGNRAFIPGRISYFFRFCGPSLSLDTACSSSFAAIQTACAYLWRGECDTALAGGANVLTNPDNFAGLDRGHFLSTTGNCNSFDDTANGYCRSDAVGTVILKRMEDAIADNDPIFGVIRGAYTNHCGRTDSITRPFEGDQAAVFNRIMRYAGVDPLDVAYVEMHGTGTQAGDATEMKSVLSVFAPFTSRKFPLHLGTVKANIGHAESASGVASLIKVLMMMKHNAIPPHCGIKTKINQKYPKDLKERNVHIPLQLTPWFRQDMSLGKRMVFLNNFSAAGGNTAVLLEDAPVRSVKDGKTDLSSRHQPVTVTGKTINSLKGNVENLVIYLGQYPDTSLSSLSYTTTARRTHHNYRVVVSGSDINSIRGRLQKSLEGISETKPIPTTAAKLPKIILVFTGQGNIYEGLGKQLYDSNPIFRDSIMRFDNITQQQGFPSFLPLVTGSISDTPKDCRPIINHLALVCVQMALYSLWKALGVTPSATIGHSLGEYPSLYAAGVLTASNVIYLVGTRARLLTEKATVGTHAMLAVKLSTVALERELPGTNCEIGCLNQPSNNVITGPLEQLSMLKDRFKSRGIDCMFLNIPFAFHSTQVDPILAPFETAASAIVYKEPLIPYISPLLSKVISPGDKEALNGRYLTNACRQAVNFQGAIEAAQTNSLVDEKTIWLEVGSHPACVGMVKNILNKQSSVFGSLRKDTDAWSAIMPAIEGLYLNGIEIQWSEYHRGLEQQQEVLNLPRYAWDLKNYWIQYRNNFCLTKGDDAPLPASMVPATPLDQRSTPSYIYVSPSVQRIIKEDNGADISSLVAESDIHDGRLAPILEGHVVNGALLCPSSLYADIAITIAQYMTRAIGTLNDTTGLDVADMKVINPLVFKTDVDAQLFRVAASAEWKRNIVLFKLFSINDGGRKTTDHATFSVLINPNQNWIGEWRRQAYLIHSRISALSNSVSEGNAHMLKRTLAYQLFSTLVCYNQDYQGMQEVILDSEEREATARVEFQVDDCGFKFNPCWVDSLGHIAGFIMNAGDATPTKSQVFINHGWDRMRCAIKFEKGVQYQVYNRMQLDSGTTYMGDTYIFKDNSLVAIYEGIRFQGVPRQVLDRLLLASKQPQPQQAQGNNQAHVERSVQKPEPSAALSTSMLPKQASRTAKVEEKSSLVSAPAFRPSDIASRVLVIVGEEAGVNPTDLQPNEDFQNHGIDSLLSLTIVGRLQEELGVDIPSSLFTDCPTPSDLRRFFGSSNNSSSSSTTDDGIETPENREMDSASSMPDGEVQYSVLEIIRETIAQETGVTVHELSNGSSFADLGVDSLLALTIVGKLTEILNIDLPSSLLMENENLEEISKELGLQLDPSPASRQAAQGQHTPNVKVTPKYSFDPNTGPQSTSILLSGSPKTAKKLVWLFPDGSGSATSYASIPKFGCDIAVYGLNCPWMKKPHDMTCTLEELTSKYLVEILRRQPTGPYFLGGWSAGGICAFEAAQQLARDGSKTEKLILIDSPNPIGLENPPQRMYDFFESVGIFGSSNNMAPPSWLRPHFDAFIRLLDDYNIKPYVDSSTSMKAYMLYARDGICSDPRVPRPEIRPDDPREMIWLINNRTDFSGDGWASLVGRENLQITVMDKVNHFSMMDKGPHMKQFAAFLQQAVA</sequence>
<dbReference type="InterPro" id="IPR036736">
    <property type="entry name" value="ACP-like_sf"/>
</dbReference>
<comment type="pathway">
    <text evidence="1">Secondary metabolite biosynthesis.</text>
</comment>
<dbReference type="Gene3D" id="3.30.70.3290">
    <property type="match status" value="1"/>
</dbReference>
<evidence type="ECO:0000256" key="3">
    <source>
        <dbReference type="ARBA" id="ARBA00022553"/>
    </source>
</evidence>
<dbReference type="PROSITE" id="PS00012">
    <property type="entry name" value="PHOSPHOPANTETHEINE"/>
    <property type="match status" value="1"/>
</dbReference>
<dbReference type="FunFam" id="3.10.129.110:FF:000001">
    <property type="entry name" value="Sterigmatocystin biosynthesis polyketide synthase"/>
    <property type="match status" value="1"/>
</dbReference>
<evidence type="ECO:0000256" key="1">
    <source>
        <dbReference type="ARBA" id="ARBA00005179"/>
    </source>
</evidence>
<dbReference type="InterPro" id="IPR006162">
    <property type="entry name" value="Ppantetheine_attach_site"/>
</dbReference>
<feature type="active site" description="Proton acceptor; for dehydratase activity" evidence="6">
    <location>
        <position position="1357"/>
    </location>
</feature>
<evidence type="ECO:0000259" key="10">
    <source>
        <dbReference type="PROSITE" id="PS52019"/>
    </source>
</evidence>
<dbReference type="SUPFAM" id="SSF53901">
    <property type="entry name" value="Thiolase-like"/>
    <property type="match status" value="1"/>
</dbReference>
<evidence type="ECO:0000256" key="5">
    <source>
        <dbReference type="ARBA" id="ARBA00022737"/>
    </source>
</evidence>
<dbReference type="InterPro" id="IPR049551">
    <property type="entry name" value="PKS_DH_C"/>
</dbReference>
<evidence type="ECO:0000313" key="11">
    <source>
        <dbReference type="EMBL" id="EEA25245.1"/>
    </source>
</evidence>
<feature type="region of interest" description="Disordered" evidence="7">
    <location>
        <begin position="1879"/>
        <end position="1903"/>
    </location>
</feature>
<dbReference type="InterPro" id="IPR018201">
    <property type="entry name" value="Ketoacyl_synth_AS"/>
</dbReference>
<evidence type="ECO:0000256" key="6">
    <source>
        <dbReference type="PROSITE-ProRule" id="PRU01363"/>
    </source>
</evidence>
<dbReference type="InterPro" id="IPR016039">
    <property type="entry name" value="Thiolase-like"/>
</dbReference>
<dbReference type="InterPro" id="IPR001227">
    <property type="entry name" value="Ac_transferase_dom_sf"/>
</dbReference>
<evidence type="ECO:0000259" key="9">
    <source>
        <dbReference type="PROSITE" id="PS52004"/>
    </source>
</evidence>
<dbReference type="GO" id="GO:0031177">
    <property type="term" value="F:phosphopantetheine binding"/>
    <property type="evidence" value="ECO:0007669"/>
    <property type="project" value="InterPro"/>
</dbReference>
<dbReference type="InterPro" id="IPR020841">
    <property type="entry name" value="PKS_Beta-ketoAc_synthase_dom"/>
</dbReference>
<feature type="compositionally biased region" description="Polar residues" evidence="7">
    <location>
        <begin position="1882"/>
        <end position="1895"/>
    </location>
</feature>
<dbReference type="Pfam" id="PF22621">
    <property type="entry name" value="CurL-like_PKS_C"/>
    <property type="match status" value="1"/>
</dbReference>